<name>A0AAW1QH74_9CHLO</name>
<dbReference type="AlphaFoldDB" id="A0AAW1QH74"/>
<dbReference type="Proteomes" id="UP001438707">
    <property type="component" value="Unassembled WGS sequence"/>
</dbReference>
<dbReference type="Gene3D" id="3.15.10.20">
    <property type="entry name" value="Activator of Hsp90 ATPase Aha1, N-terminal domain"/>
    <property type="match status" value="1"/>
</dbReference>
<keyword evidence="4" id="KW-1185">Reference proteome</keyword>
<gene>
    <name evidence="3" type="ORF">WJX74_005215</name>
</gene>
<dbReference type="SMART" id="SM01000">
    <property type="entry name" value="Aha1_N"/>
    <property type="match status" value="1"/>
</dbReference>
<reference evidence="3 4" key="1">
    <citation type="journal article" date="2024" name="Nat. Commun.">
        <title>Phylogenomics reveals the evolutionary origins of lichenization in chlorophyte algae.</title>
        <authorList>
            <person name="Puginier C."/>
            <person name="Libourel C."/>
            <person name="Otte J."/>
            <person name="Skaloud P."/>
            <person name="Haon M."/>
            <person name="Grisel S."/>
            <person name="Petersen M."/>
            <person name="Berrin J.G."/>
            <person name="Delaux P.M."/>
            <person name="Dal Grande F."/>
            <person name="Keller J."/>
        </authorList>
    </citation>
    <scope>NUCLEOTIDE SEQUENCE [LARGE SCALE GENOMIC DNA]</scope>
    <source>
        <strain evidence="3 4">SAG 2145</strain>
    </source>
</reference>
<dbReference type="InterPro" id="IPR036338">
    <property type="entry name" value="Aha1"/>
</dbReference>
<dbReference type="EMBL" id="JALJOS010000043">
    <property type="protein sequence ID" value="KAK9820800.1"/>
    <property type="molecule type" value="Genomic_DNA"/>
</dbReference>
<feature type="domain" description="Activator of Hsp90 ATPase AHSA1-like N-terminal" evidence="2">
    <location>
        <begin position="47"/>
        <end position="190"/>
    </location>
</feature>
<protein>
    <recommendedName>
        <fullName evidence="2">Activator of Hsp90 ATPase AHSA1-like N-terminal domain-containing protein</fullName>
    </recommendedName>
</protein>
<proteinExistence type="inferred from homology"/>
<dbReference type="GO" id="GO:0006457">
    <property type="term" value="P:protein folding"/>
    <property type="evidence" value="ECO:0007669"/>
    <property type="project" value="TreeGrafter"/>
</dbReference>
<evidence type="ECO:0000256" key="1">
    <source>
        <dbReference type="ARBA" id="ARBA00006817"/>
    </source>
</evidence>
<accession>A0AAW1QH74</accession>
<dbReference type="InterPro" id="IPR015310">
    <property type="entry name" value="AHSA1-like_N"/>
</dbReference>
<dbReference type="GO" id="GO:0051087">
    <property type="term" value="F:protein-folding chaperone binding"/>
    <property type="evidence" value="ECO:0007669"/>
    <property type="project" value="InterPro"/>
</dbReference>
<organism evidence="3 4">
    <name type="scientific">Apatococcus lobatus</name>
    <dbReference type="NCBI Taxonomy" id="904363"/>
    <lineage>
        <taxon>Eukaryota</taxon>
        <taxon>Viridiplantae</taxon>
        <taxon>Chlorophyta</taxon>
        <taxon>core chlorophytes</taxon>
        <taxon>Trebouxiophyceae</taxon>
        <taxon>Chlorellales</taxon>
        <taxon>Chlorellaceae</taxon>
        <taxon>Apatococcus</taxon>
    </lineage>
</organism>
<evidence type="ECO:0000313" key="4">
    <source>
        <dbReference type="Proteomes" id="UP001438707"/>
    </source>
</evidence>
<dbReference type="Pfam" id="PF09229">
    <property type="entry name" value="Aha1_N"/>
    <property type="match status" value="1"/>
</dbReference>
<dbReference type="SUPFAM" id="SSF103111">
    <property type="entry name" value="Activator of Hsp90 ATPase, Aha1"/>
    <property type="match status" value="1"/>
</dbReference>
<dbReference type="PANTHER" id="PTHR13009">
    <property type="entry name" value="HEAT SHOCK PROTEIN 90 HSP90 CO-CHAPERONE AHA-1"/>
    <property type="match status" value="1"/>
</dbReference>
<dbReference type="PANTHER" id="PTHR13009:SF21">
    <property type="entry name" value="ACTIVATOR OF HSP90 ATPASE"/>
    <property type="match status" value="1"/>
</dbReference>
<dbReference type="GO" id="GO:0005829">
    <property type="term" value="C:cytosol"/>
    <property type="evidence" value="ECO:0007669"/>
    <property type="project" value="TreeGrafter"/>
</dbReference>
<dbReference type="GO" id="GO:0001671">
    <property type="term" value="F:ATPase activator activity"/>
    <property type="evidence" value="ECO:0007669"/>
    <property type="project" value="InterPro"/>
</dbReference>
<sequence length="202" mass="22509">MPGNASSESLFRKLWSPTLARWGEGDSRWLVTDRADGQNVGAWHWEEVNKMKWSRERLSELLVGIETELDPSIGHVALRELKDLQGEAFLTKRKGGKKFAVFDLSISLSWEGQWGLEGKKMTGDASIGDFASINEEDEYTYTVTATGDEEGRQELIQLMQTQPYSGPDNSLSGPEYGLLAFMQLRSVAGSGTMSYNYGVFVP</sequence>
<evidence type="ECO:0000259" key="2">
    <source>
        <dbReference type="SMART" id="SM01000"/>
    </source>
</evidence>
<comment type="caution">
    <text evidence="3">The sequence shown here is derived from an EMBL/GenBank/DDBJ whole genome shotgun (WGS) entry which is preliminary data.</text>
</comment>
<comment type="similarity">
    <text evidence="1">Belongs to the AHA1 family.</text>
</comment>
<evidence type="ECO:0000313" key="3">
    <source>
        <dbReference type="EMBL" id="KAK9820800.1"/>
    </source>
</evidence>